<dbReference type="AlphaFoldDB" id="A0A0F9Q1B3"/>
<protein>
    <submittedName>
        <fullName evidence="1">Uncharacterized protein</fullName>
    </submittedName>
</protein>
<comment type="caution">
    <text evidence="1">The sequence shown here is derived from an EMBL/GenBank/DDBJ whole genome shotgun (WGS) entry which is preliminary data.</text>
</comment>
<gene>
    <name evidence="1" type="ORF">LCGC14_0760750</name>
</gene>
<evidence type="ECO:0000313" key="1">
    <source>
        <dbReference type="EMBL" id="KKN37710.1"/>
    </source>
</evidence>
<dbReference type="EMBL" id="LAZR01001876">
    <property type="protein sequence ID" value="KKN37710.1"/>
    <property type="molecule type" value="Genomic_DNA"/>
</dbReference>
<reference evidence="1" key="1">
    <citation type="journal article" date="2015" name="Nature">
        <title>Complex archaea that bridge the gap between prokaryotes and eukaryotes.</title>
        <authorList>
            <person name="Spang A."/>
            <person name="Saw J.H."/>
            <person name="Jorgensen S.L."/>
            <person name="Zaremba-Niedzwiedzka K."/>
            <person name="Martijn J."/>
            <person name="Lind A.E."/>
            <person name="van Eijk R."/>
            <person name="Schleper C."/>
            <person name="Guy L."/>
            <person name="Ettema T.J."/>
        </authorList>
    </citation>
    <scope>NUCLEOTIDE SEQUENCE</scope>
</reference>
<organism evidence="1">
    <name type="scientific">marine sediment metagenome</name>
    <dbReference type="NCBI Taxonomy" id="412755"/>
    <lineage>
        <taxon>unclassified sequences</taxon>
        <taxon>metagenomes</taxon>
        <taxon>ecological metagenomes</taxon>
    </lineage>
</organism>
<name>A0A0F9Q1B3_9ZZZZ</name>
<sequence>MDDVKNIISLAEKASQGNYSIEEVSIGNNGYGFVFRYLFRDDNPSFITGKYSSRVCTFSQFRKLHYHLMQSIDYIGRLKTLLPSIELGGYFQFFNVWVFVITPTKKKFPVIFYYGRNGFTIGGWDDTLFSKLLKEEENDKELLNFKQNINFSPFDLNQEEQQNLAQNLLISLRLAPISEFWGITKRDSHKTLIAYLDNKEIVESYSLEISNDEIFNDLKKYKKNLTKKF</sequence>
<accession>A0A0F9Q1B3</accession>
<proteinExistence type="predicted"/>